<accession>A0AC59EWM1</accession>
<reference evidence="1 2" key="1">
    <citation type="journal article" date="2013" name="Proc. Natl. Acad. Sci. U.S.A.">
        <title>Genome of Phaeocystis globosa virus PgV-16T highlights the common ancestry of the largest known DNA viruses infecting eukaryotes.</title>
        <authorList>
            <person name="Santini S."/>
            <person name="Jeudy S."/>
            <person name="Bartoli J."/>
            <person name="Poirot O."/>
            <person name="Lescot M."/>
            <person name="Abergel C."/>
            <person name="Barbe V."/>
            <person name="Wommack K.E."/>
            <person name="Noordeloos A.A."/>
            <person name="Brussaard C.P."/>
            <person name="Claverie J.M."/>
        </authorList>
    </citation>
    <scope>NUCLEOTIDE SEQUENCE [LARGE SCALE GENOMIC DNA]</scope>
    <source>
        <strain evidence="1 2">16T</strain>
    </source>
</reference>
<proteinExistence type="predicted"/>
<name>A0AC59EWM1_9VIRU</name>
<organism evidence="1 2">
    <name type="scientific">Phaeocystis globosa virus PgV-16T</name>
    <dbReference type="NCBI Taxonomy" id="3071227"/>
    <lineage>
        <taxon>Viruses</taxon>
        <taxon>Varidnaviria</taxon>
        <taxon>Bamfordvirae</taxon>
        <taxon>Nucleocytoviricota</taxon>
        <taxon>Megaviricetes</taxon>
        <taxon>Imitervirales</taxon>
        <taxon>Mesomimiviridae</taxon>
        <taxon>Tethysvirus</taxon>
        <taxon>Tethysvirus hollandense</taxon>
    </lineage>
</organism>
<gene>
    <name evidence="1" type="ORF">PGCG_00040</name>
</gene>
<evidence type="ECO:0000313" key="1">
    <source>
        <dbReference type="EMBL" id="AGM15352.1"/>
    </source>
</evidence>
<dbReference type="Proteomes" id="UP000204225">
    <property type="component" value="Segment"/>
</dbReference>
<protein>
    <submittedName>
        <fullName evidence="1">Uncharacterized protein</fullName>
    </submittedName>
</protein>
<keyword evidence="2" id="KW-1185">Reference proteome</keyword>
<evidence type="ECO:0000313" key="2">
    <source>
        <dbReference type="Proteomes" id="UP000204225"/>
    </source>
</evidence>
<dbReference type="EMBL" id="KC662249">
    <property type="protein sequence ID" value="AGM15352.1"/>
    <property type="molecule type" value="Genomic_DNA"/>
</dbReference>
<sequence length="108" mass="11110">MGSVDMNSSINNLIGTFATINTGSFVPVATNLVCIDTSNNRIGVNTIDPSYGIHVMGSGVDGTIGSTGLTIDNKSADTKVILKNLPTTVTGLETGQLYNDGGFLKVAT</sequence>